<organism evidence="3 4">
    <name type="scientific">Faecalicatena contorta</name>
    <dbReference type="NCBI Taxonomy" id="39482"/>
    <lineage>
        <taxon>Bacteria</taxon>
        <taxon>Bacillati</taxon>
        <taxon>Bacillota</taxon>
        <taxon>Clostridia</taxon>
        <taxon>Lachnospirales</taxon>
        <taxon>Lachnospiraceae</taxon>
        <taxon>Faecalicatena</taxon>
    </lineage>
</organism>
<evidence type="ECO:0000313" key="4">
    <source>
        <dbReference type="Proteomes" id="UP000254051"/>
    </source>
</evidence>
<reference evidence="4" key="1">
    <citation type="submission" date="2017-07" db="EMBL/GenBank/DDBJ databases">
        <authorList>
            <person name="Varghese N."/>
            <person name="Submissions S."/>
        </authorList>
    </citation>
    <scope>NUCLEOTIDE SEQUENCE [LARGE SCALE GENOMIC DNA]</scope>
    <source>
        <strain evidence="4">NLAE-zl-C134</strain>
    </source>
</reference>
<dbReference type="Proteomes" id="UP000254051">
    <property type="component" value="Unassembled WGS sequence"/>
</dbReference>
<dbReference type="EMBL" id="UHJJ01000005">
    <property type="protein sequence ID" value="SUQ14297.1"/>
    <property type="molecule type" value="Genomic_DNA"/>
</dbReference>
<evidence type="ECO:0000313" key="3">
    <source>
        <dbReference type="EMBL" id="SUQ14297.1"/>
    </source>
</evidence>
<dbReference type="SUPFAM" id="SSF51556">
    <property type="entry name" value="Metallo-dependent hydrolases"/>
    <property type="match status" value="1"/>
</dbReference>
<evidence type="ECO:0000256" key="1">
    <source>
        <dbReference type="ARBA" id="ARBA00023239"/>
    </source>
</evidence>
<protein>
    <recommendedName>
        <fullName evidence="2">Amidohydrolase-related domain-containing protein</fullName>
    </recommendedName>
</protein>
<keyword evidence="4" id="KW-1185">Reference proteome</keyword>
<dbReference type="RefSeq" id="WP_242992350.1">
    <property type="nucleotide sequence ID" value="NZ_QGDS01000005.1"/>
</dbReference>
<gene>
    <name evidence="3" type="ORF">SAMN05216529_105273</name>
</gene>
<accession>A0A315ZX18</accession>
<evidence type="ECO:0000259" key="2">
    <source>
        <dbReference type="Pfam" id="PF04909"/>
    </source>
</evidence>
<dbReference type="GO" id="GO:0016831">
    <property type="term" value="F:carboxy-lyase activity"/>
    <property type="evidence" value="ECO:0007669"/>
    <property type="project" value="InterPro"/>
</dbReference>
<keyword evidence="1" id="KW-0456">Lyase</keyword>
<dbReference type="InterPro" id="IPR032466">
    <property type="entry name" value="Metal_Hydrolase"/>
</dbReference>
<sequence>MLKVDAHSHVGKGAALWTGQDVVDRMDTMAVDKTIIFPFTEGYFNNDEIMGYVEENPDRLIPFCAVNPWNEREAIDDLEKCFKKGFKGVKLHPTLCGFHLSNKKLVNPIFEVAESYGAVVIVHGSADLYNCPLEFDRMAGRFPKVPLIMAHSGFFWQWELAIEVALENENLYLETSRVPGFETGKIIQKLGGDKVIWGTDGPFCDYEWEFNKIRRYAENEKEFDKIMGGTIMSLLKE</sequence>
<dbReference type="GO" id="GO:0016787">
    <property type="term" value="F:hydrolase activity"/>
    <property type="evidence" value="ECO:0007669"/>
    <property type="project" value="InterPro"/>
</dbReference>
<dbReference type="InterPro" id="IPR006680">
    <property type="entry name" value="Amidohydro-rel"/>
</dbReference>
<dbReference type="AlphaFoldDB" id="A0A315ZX18"/>
<name>A0A315ZX18_9FIRM</name>
<proteinExistence type="predicted"/>
<dbReference type="Pfam" id="PF04909">
    <property type="entry name" value="Amidohydro_2"/>
    <property type="match status" value="1"/>
</dbReference>
<dbReference type="InterPro" id="IPR032465">
    <property type="entry name" value="ACMSD"/>
</dbReference>
<dbReference type="Gene3D" id="3.20.20.140">
    <property type="entry name" value="Metal-dependent hydrolases"/>
    <property type="match status" value="1"/>
</dbReference>
<dbReference type="PANTHER" id="PTHR21240">
    <property type="entry name" value="2-AMINO-3-CARBOXYLMUCONATE-6-SEMIALDEHYDE DECARBOXYLASE"/>
    <property type="match status" value="1"/>
</dbReference>
<feature type="domain" description="Amidohydrolase-related" evidence="2">
    <location>
        <begin position="41"/>
        <end position="231"/>
    </location>
</feature>